<name>A0A1T4MLE3_9GAMM</name>
<proteinExistence type="inferred from homology"/>
<reference evidence="3 4" key="1">
    <citation type="submission" date="2017-01" db="EMBL/GenBank/DDBJ databases">
        <title>Genome Sequencing of a Marine Spirillum, Oceanospirillum multiglobuliferum ATCC 33336, from Japan.</title>
        <authorList>
            <person name="Carney J.G."/>
            <person name="Trachtenberg A.M."/>
            <person name="Rheaume B.A."/>
            <person name="Linnane J.D."/>
            <person name="Pitts N.L."/>
            <person name="Mykles D.L."/>
            <person name="Maclea K.S."/>
        </authorList>
    </citation>
    <scope>NUCLEOTIDE SEQUENCE [LARGE SCALE GENOMIC DNA]</scope>
    <source>
        <strain evidence="3 4">ATCC 33336</strain>
    </source>
</reference>
<keyword evidence="4" id="KW-1185">Reference proteome</keyword>
<dbReference type="OrthoDB" id="9802003at2"/>
<dbReference type="AlphaFoldDB" id="A0A1T4MLE3"/>
<gene>
    <name evidence="3" type="ORF">BTE48_00635</name>
</gene>
<evidence type="ECO:0000256" key="1">
    <source>
        <dbReference type="ARBA" id="ARBA00009981"/>
    </source>
</evidence>
<evidence type="ECO:0000256" key="2">
    <source>
        <dbReference type="RuleBase" id="RU362080"/>
    </source>
</evidence>
<protein>
    <recommendedName>
        <fullName evidence="2">Antitoxin</fullName>
    </recommendedName>
</protein>
<dbReference type="RefSeq" id="WP_159445587.1">
    <property type="nucleotide sequence ID" value="NZ_FUXG01000004.1"/>
</dbReference>
<dbReference type="Proteomes" id="UP000191418">
    <property type="component" value="Unassembled WGS sequence"/>
</dbReference>
<dbReference type="InterPro" id="IPR006442">
    <property type="entry name" value="Antitoxin_Phd/YefM"/>
</dbReference>
<dbReference type="Pfam" id="PF02604">
    <property type="entry name" value="PhdYeFM_antitox"/>
    <property type="match status" value="1"/>
</dbReference>
<evidence type="ECO:0000313" key="4">
    <source>
        <dbReference type="Proteomes" id="UP000191418"/>
    </source>
</evidence>
<dbReference type="InterPro" id="IPR036165">
    <property type="entry name" value="YefM-like_sf"/>
</dbReference>
<evidence type="ECO:0000313" key="3">
    <source>
        <dbReference type="EMBL" id="OPX56978.1"/>
    </source>
</evidence>
<dbReference type="SUPFAM" id="SSF143120">
    <property type="entry name" value="YefM-like"/>
    <property type="match status" value="1"/>
</dbReference>
<dbReference type="EMBL" id="MTSM01000001">
    <property type="protein sequence ID" value="OPX56978.1"/>
    <property type="molecule type" value="Genomic_DNA"/>
</dbReference>
<accession>A0A1T4MLE3</accession>
<dbReference type="Gene3D" id="3.40.1620.10">
    <property type="entry name" value="YefM-like domain"/>
    <property type="match status" value="1"/>
</dbReference>
<comment type="caution">
    <text evidence="3">The sequence shown here is derived from an EMBL/GenBank/DDBJ whole genome shotgun (WGS) entry which is preliminary data.</text>
</comment>
<organism evidence="3 4">
    <name type="scientific">Oceanospirillum multiglobuliferum</name>
    <dbReference type="NCBI Taxonomy" id="64969"/>
    <lineage>
        <taxon>Bacteria</taxon>
        <taxon>Pseudomonadati</taxon>
        <taxon>Pseudomonadota</taxon>
        <taxon>Gammaproteobacteria</taxon>
        <taxon>Oceanospirillales</taxon>
        <taxon>Oceanospirillaceae</taxon>
        <taxon>Oceanospirillum</taxon>
    </lineage>
</organism>
<comment type="similarity">
    <text evidence="1 2">Belongs to the phD/YefM antitoxin family.</text>
</comment>
<sequence length="79" mass="8754">MIKITLNELQDKLADYINDTALNHKTLLIQGHAGNAVMISEDDWNSINDILQVVSMSGIAESLREGLQETIDQTAENID</sequence>
<comment type="function">
    <text evidence="2">Antitoxin component of a type II toxin-antitoxin (TA) system.</text>
</comment>
<dbReference type="STRING" id="64969.SAMN02745127_00829"/>